<reference evidence="2 3" key="1">
    <citation type="journal article" date="2019" name="Int. J. Syst. Evol. Microbiol.">
        <title>The Global Catalogue of Microorganisms (GCM) 10K type strain sequencing project: providing services to taxonomists for standard genome sequencing and annotation.</title>
        <authorList>
            <consortium name="The Broad Institute Genomics Platform"/>
            <consortium name="The Broad Institute Genome Sequencing Center for Infectious Disease"/>
            <person name="Wu L."/>
            <person name="Ma J."/>
        </authorList>
    </citation>
    <scope>NUCLEOTIDE SEQUENCE [LARGE SCALE GENOMIC DNA]</scope>
    <source>
        <strain evidence="2 3">JCM 4524</strain>
    </source>
</reference>
<dbReference type="Pfam" id="PF13518">
    <property type="entry name" value="HTH_28"/>
    <property type="match status" value="1"/>
</dbReference>
<accession>A0ABN3QLP7</accession>
<proteinExistence type="predicted"/>
<feature type="domain" description="Insertion element IS150 protein InsJ-like helix-turn-helix" evidence="1">
    <location>
        <begin position="28"/>
        <end position="78"/>
    </location>
</feature>
<dbReference type="InterPro" id="IPR009057">
    <property type="entry name" value="Homeodomain-like_sf"/>
</dbReference>
<name>A0ABN3QLP7_9ACTN</name>
<keyword evidence="3" id="KW-1185">Reference proteome</keyword>
<dbReference type="Proteomes" id="UP001500151">
    <property type="component" value="Unassembled WGS sequence"/>
</dbReference>
<comment type="caution">
    <text evidence="2">The sequence shown here is derived from an EMBL/GenBank/DDBJ whole genome shotgun (WGS) entry which is preliminary data.</text>
</comment>
<organism evidence="2 3">
    <name type="scientific">Streptomyces vastus</name>
    <dbReference type="NCBI Taxonomy" id="285451"/>
    <lineage>
        <taxon>Bacteria</taxon>
        <taxon>Bacillati</taxon>
        <taxon>Actinomycetota</taxon>
        <taxon>Actinomycetes</taxon>
        <taxon>Kitasatosporales</taxon>
        <taxon>Streptomycetaceae</taxon>
        <taxon>Streptomyces</taxon>
    </lineage>
</organism>
<evidence type="ECO:0000313" key="3">
    <source>
        <dbReference type="Proteomes" id="UP001500151"/>
    </source>
</evidence>
<dbReference type="SUPFAM" id="SSF46689">
    <property type="entry name" value="Homeodomain-like"/>
    <property type="match status" value="1"/>
</dbReference>
<sequence>MFWVVDPCVSELVGDARQLPPSAQEALRLRAVAALVAGRTREDVAVVFQVSLKAVDNWWAKWLAGGREALVAQPRGRRVGEHQVLDEVEQ</sequence>
<dbReference type="InterPro" id="IPR055247">
    <property type="entry name" value="InsJ-like_HTH"/>
</dbReference>
<protein>
    <recommendedName>
        <fullName evidence="1">Insertion element IS150 protein InsJ-like helix-turn-helix domain-containing protein</fullName>
    </recommendedName>
</protein>
<evidence type="ECO:0000313" key="2">
    <source>
        <dbReference type="EMBL" id="GAA2629630.1"/>
    </source>
</evidence>
<gene>
    <name evidence="2" type="ORF">GCM10010307_20590</name>
</gene>
<evidence type="ECO:0000259" key="1">
    <source>
        <dbReference type="Pfam" id="PF13518"/>
    </source>
</evidence>
<dbReference type="EMBL" id="BAAASJ010000022">
    <property type="protein sequence ID" value="GAA2629630.1"/>
    <property type="molecule type" value="Genomic_DNA"/>
</dbReference>